<accession>F3UR38</accession>
<dbReference type="EMBL" id="AFFN01000016">
    <property type="protein sequence ID" value="EGJ40820.1"/>
    <property type="molecule type" value="Genomic_DNA"/>
</dbReference>
<dbReference type="PATRIC" id="fig|888816.3.peg.1263"/>
<evidence type="ECO:0000313" key="2">
    <source>
        <dbReference type="Proteomes" id="UP000005589"/>
    </source>
</evidence>
<name>F3UR38_STRSA</name>
<evidence type="ECO:0000313" key="1">
    <source>
        <dbReference type="EMBL" id="EGJ40820.1"/>
    </source>
</evidence>
<dbReference type="AlphaFoldDB" id="F3UR38"/>
<reference evidence="1 2" key="1">
    <citation type="submission" date="2011-03" db="EMBL/GenBank/DDBJ databases">
        <authorList>
            <person name="Muzny D."/>
            <person name="Qin X."/>
            <person name="Deng J."/>
            <person name="Jiang H."/>
            <person name="Liu Y."/>
            <person name="Qu J."/>
            <person name="Song X.-Z."/>
            <person name="Zhang L."/>
            <person name="Thornton R."/>
            <person name="Coyle M."/>
            <person name="Francisco L."/>
            <person name="Jackson L."/>
            <person name="Javaid M."/>
            <person name="Korchina V."/>
            <person name="Kovar C."/>
            <person name="Mata R."/>
            <person name="Mathew T."/>
            <person name="Ngo R."/>
            <person name="Nguyen L."/>
            <person name="Nguyen N."/>
            <person name="Okwuonu G."/>
            <person name="Ongeri F."/>
            <person name="Pham C."/>
            <person name="Simmons D."/>
            <person name="Wilczek-Boney K."/>
            <person name="Hale W."/>
            <person name="Jakkamsetti A."/>
            <person name="Pham P."/>
            <person name="Ruth R."/>
            <person name="San Lucas F."/>
            <person name="Warren J."/>
            <person name="Zhang J."/>
            <person name="Zhao Z."/>
            <person name="Zhou C."/>
            <person name="Zhu D."/>
            <person name="Lee S."/>
            <person name="Bess C."/>
            <person name="Blankenburg K."/>
            <person name="Forbes L."/>
            <person name="Fu Q."/>
            <person name="Gubbala S."/>
            <person name="Hirani K."/>
            <person name="Jayaseelan J.C."/>
            <person name="Lara F."/>
            <person name="Munidasa M."/>
            <person name="Palculict T."/>
            <person name="Patil S."/>
            <person name="Pu L.-L."/>
            <person name="Saada N."/>
            <person name="Tang L."/>
            <person name="Weissenberger G."/>
            <person name="Zhu Y."/>
            <person name="Hemphill L."/>
            <person name="Shang Y."/>
            <person name="Youmans B."/>
            <person name="Ayvaz T."/>
            <person name="Ross M."/>
            <person name="Santibanez J."/>
            <person name="Aqrawi P."/>
            <person name="Gross S."/>
            <person name="Joshi V."/>
            <person name="Fowler G."/>
            <person name="Nazareth L."/>
            <person name="Reid J."/>
            <person name="Worley K."/>
            <person name="Petrosino J."/>
            <person name="Highlander S."/>
            <person name="Gibbs R."/>
        </authorList>
    </citation>
    <scope>NUCLEOTIDE SEQUENCE [LARGE SCALE GENOMIC DNA]</scope>
    <source>
        <strain evidence="1 2">SK355</strain>
    </source>
</reference>
<dbReference type="Proteomes" id="UP000005589">
    <property type="component" value="Unassembled WGS sequence"/>
</dbReference>
<dbReference type="HOGENOM" id="CLU_2774296_0_0_9"/>
<dbReference type="RefSeq" id="WP_002929836.1">
    <property type="nucleotide sequence ID" value="NZ_GL890993.1"/>
</dbReference>
<protein>
    <submittedName>
        <fullName evidence="1">Uncharacterized protein</fullName>
    </submittedName>
</protein>
<comment type="caution">
    <text evidence="1">The sequence shown here is derived from an EMBL/GenBank/DDBJ whole genome shotgun (WGS) entry which is preliminary data.</text>
</comment>
<proteinExistence type="predicted"/>
<dbReference type="STRING" id="888816.HMPREF9389_1296"/>
<organism evidence="1 2">
    <name type="scientific">Streptococcus sanguinis SK355</name>
    <dbReference type="NCBI Taxonomy" id="888816"/>
    <lineage>
        <taxon>Bacteria</taxon>
        <taxon>Bacillati</taxon>
        <taxon>Bacillota</taxon>
        <taxon>Bacilli</taxon>
        <taxon>Lactobacillales</taxon>
        <taxon>Streptococcaceae</taxon>
        <taxon>Streptococcus</taxon>
    </lineage>
</organism>
<gene>
    <name evidence="1" type="ORF">HMPREF9389_1296</name>
</gene>
<sequence length="69" mass="7820">MDGCLSPIDGTGYTDRQHVDIAMFEYAEDITVGKKAKVGDVGYRGTVSQIYDNVHGNEEQYFIFTNFYQ</sequence>